<organism evidence="3 4">
    <name type="scientific">Gemmobacter denitrificans</name>
    <dbReference type="NCBI Taxonomy" id="3123040"/>
    <lineage>
        <taxon>Bacteria</taxon>
        <taxon>Pseudomonadati</taxon>
        <taxon>Pseudomonadota</taxon>
        <taxon>Alphaproteobacteria</taxon>
        <taxon>Rhodobacterales</taxon>
        <taxon>Paracoccaceae</taxon>
        <taxon>Gemmobacter</taxon>
    </lineage>
</organism>
<feature type="domain" description="FAD dependent oxidoreductase" evidence="2">
    <location>
        <begin position="31"/>
        <end position="393"/>
    </location>
</feature>
<keyword evidence="4" id="KW-1185">Reference proteome</keyword>
<dbReference type="EC" id="1.-.-.-" evidence="3"/>
<dbReference type="Pfam" id="PF01266">
    <property type="entry name" value="DAO"/>
    <property type="match status" value="1"/>
</dbReference>
<protein>
    <submittedName>
        <fullName evidence="3">FAD-binding oxidoreductase</fullName>
        <ecNumber evidence="3">1.-.-.-</ecNumber>
    </submittedName>
</protein>
<evidence type="ECO:0000259" key="2">
    <source>
        <dbReference type="Pfam" id="PF01266"/>
    </source>
</evidence>
<reference evidence="3" key="1">
    <citation type="submission" date="2024-02" db="EMBL/GenBank/DDBJ databases">
        <title>Genome sequences of strain Gemmobacter sp. JM10B15.</title>
        <authorList>
            <person name="Zhang M."/>
        </authorList>
    </citation>
    <scope>NUCLEOTIDE SEQUENCE</scope>
    <source>
        <strain evidence="3">JM10B15</strain>
    </source>
</reference>
<accession>A0ABU8BVH9</accession>
<dbReference type="Gene3D" id="3.30.9.10">
    <property type="entry name" value="D-Amino Acid Oxidase, subunit A, domain 2"/>
    <property type="match status" value="1"/>
</dbReference>
<dbReference type="PANTHER" id="PTHR13847:SF285">
    <property type="entry name" value="FAD DEPENDENT OXIDOREDUCTASE DOMAIN-CONTAINING PROTEIN"/>
    <property type="match status" value="1"/>
</dbReference>
<dbReference type="SUPFAM" id="SSF51905">
    <property type="entry name" value="FAD/NAD(P)-binding domain"/>
    <property type="match status" value="1"/>
</dbReference>
<dbReference type="Gene3D" id="3.50.50.60">
    <property type="entry name" value="FAD/NAD(P)-binding domain"/>
    <property type="match status" value="1"/>
</dbReference>
<dbReference type="Proteomes" id="UP001431963">
    <property type="component" value="Unassembled WGS sequence"/>
</dbReference>
<dbReference type="RefSeq" id="WP_335422888.1">
    <property type="nucleotide sequence ID" value="NZ_JBALHR010000005.1"/>
</dbReference>
<gene>
    <name evidence="3" type="ORF">V6590_11120</name>
</gene>
<sequence length="458" mass="50216">MTRIGEVSFWYAATGLPQTRRPALRGEVQADVAIIGAGFTGLWTAWYLKQARPDLKVVILEKEFAGYGASGRNGGWLTGGFAWHHDRYARDRGRDAVLNMVAAMNDTVAEVIRVARAEGIEADIHPTEEVMVATNRAQMQRMRDEVAHRRAWGEEDRVFELTQDETRARINIPGALGAMVVKGVARIQPAKLVRGLAEAVERAGVTIHEDSAALALAPGSVTTALGCLRAPIVLRATEGYTATLPGLVREWLPLNSAQIVTPPLPPEVWDRIGWQGAEILGDFNNAYCYCQRTADGRIAVGGRGVPYRFGSRIDQDGAPDRETIARLTAILQRHFPDAAPFGIDHAWCGVLGVPRDWCATVGLDRTTGIGWAGGYVGVGVSTSNLAGRTLADLALGRDTALTALPWVNRQPRKWEPEPLRWLGVHTMYTLLRLADRREERLGIPPSRLARFGNWLTGR</sequence>
<comment type="caution">
    <text evidence="3">The sequence shown here is derived from an EMBL/GenBank/DDBJ whole genome shotgun (WGS) entry which is preliminary data.</text>
</comment>
<dbReference type="GO" id="GO:0016491">
    <property type="term" value="F:oxidoreductase activity"/>
    <property type="evidence" value="ECO:0007669"/>
    <property type="project" value="UniProtKB-KW"/>
</dbReference>
<dbReference type="InterPro" id="IPR006076">
    <property type="entry name" value="FAD-dep_OxRdtase"/>
</dbReference>
<evidence type="ECO:0000256" key="1">
    <source>
        <dbReference type="ARBA" id="ARBA00023002"/>
    </source>
</evidence>
<proteinExistence type="predicted"/>
<evidence type="ECO:0000313" key="4">
    <source>
        <dbReference type="Proteomes" id="UP001431963"/>
    </source>
</evidence>
<name>A0ABU8BVH9_9RHOB</name>
<evidence type="ECO:0000313" key="3">
    <source>
        <dbReference type="EMBL" id="MEH7828704.1"/>
    </source>
</evidence>
<dbReference type="PANTHER" id="PTHR13847">
    <property type="entry name" value="SARCOSINE DEHYDROGENASE-RELATED"/>
    <property type="match status" value="1"/>
</dbReference>
<keyword evidence="1 3" id="KW-0560">Oxidoreductase</keyword>
<dbReference type="InterPro" id="IPR036188">
    <property type="entry name" value="FAD/NAD-bd_sf"/>
</dbReference>
<dbReference type="EMBL" id="JBALHR010000005">
    <property type="protein sequence ID" value="MEH7828704.1"/>
    <property type="molecule type" value="Genomic_DNA"/>
</dbReference>